<name>A0A9Q0KZG0_9MAGN</name>
<organism evidence="2 3">
    <name type="scientific">Protea cynaroides</name>
    <dbReference type="NCBI Taxonomy" id="273540"/>
    <lineage>
        <taxon>Eukaryota</taxon>
        <taxon>Viridiplantae</taxon>
        <taxon>Streptophyta</taxon>
        <taxon>Embryophyta</taxon>
        <taxon>Tracheophyta</taxon>
        <taxon>Spermatophyta</taxon>
        <taxon>Magnoliopsida</taxon>
        <taxon>Proteales</taxon>
        <taxon>Proteaceae</taxon>
        <taxon>Protea</taxon>
    </lineage>
</organism>
<proteinExistence type="predicted"/>
<reference evidence="2" key="1">
    <citation type="journal article" date="2023" name="Plant J.">
        <title>The genome of the king protea, Protea cynaroides.</title>
        <authorList>
            <person name="Chang J."/>
            <person name="Duong T.A."/>
            <person name="Schoeman C."/>
            <person name="Ma X."/>
            <person name="Roodt D."/>
            <person name="Barker N."/>
            <person name="Li Z."/>
            <person name="Van de Peer Y."/>
            <person name="Mizrachi E."/>
        </authorList>
    </citation>
    <scope>NUCLEOTIDE SEQUENCE</scope>
    <source>
        <tissue evidence="2">Young leaves</tissue>
    </source>
</reference>
<evidence type="ECO:0000313" key="2">
    <source>
        <dbReference type="EMBL" id="KAJ4979119.1"/>
    </source>
</evidence>
<dbReference type="AlphaFoldDB" id="A0A9Q0KZG0"/>
<keyword evidence="3" id="KW-1185">Reference proteome</keyword>
<evidence type="ECO:0000313" key="3">
    <source>
        <dbReference type="Proteomes" id="UP001141806"/>
    </source>
</evidence>
<dbReference type="EMBL" id="JAMYWD010000002">
    <property type="protein sequence ID" value="KAJ4979119.1"/>
    <property type="molecule type" value="Genomic_DNA"/>
</dbReference>
<gene>
    <name evidence="2" type="ORF">NE237_009899</name>
</gene>
<dbReference type="Proteomes" id="UP001141806">
    <property type="component" value="Unassembled WGS sequence"/>
</dbReference>
<comment type="caution">
    <text evidence="2">The sequence shown here is derived from an EMBL/GenBank/DDBJ whole genome shotgun (WGS) entry which is preliminary data.</text>
</comment>
<evidence type="ECO:0000256" key="1">
    <source>
        <dbReference type="SAM" id="MobiDB-lite"/>
    </source>
</evidence>
<accession>A0A9Q0KZG0</accession>
<feature type="region of interest" description="Disordered" evidence="1">
    <location>
        <begin position="55"/>
        <end position="75"/>
    </location>
</feature>
<sequence length="200" mass="21535">MTVGGPNLKEVMVKCSRNGHQCFFKQVIEYEDPPPPTHTQFKDCGTFGHRSGACKGDGNVPSANNESGPDQVDAKIPVPFKGPKEVRPSGIPKLISPSRAIVGSWADVEDDDDFGVEDGELQGSKAVSSQMVPSSAVIASSPGQVEVVYDDILVVDEALQGTVGLLQWWESVIVGDQLVGKIRMGLMLSRHLMCTMRILL</sequence>
<protein>
    <submittedName>
        <fullName evidence="2">Uncharacterized protein</fullName>
    </submittedName>
</protein>